<dbReference type="InterPro" id="IPR004910">
    <property type="entry name" value="Yippee/Mis18/Cereblon"/>
</dbReference>
<evidence type="ECO:0000256" key="3">
    <source>
        <dbReference type="ARBA" id="ARBA00022833"/>
    </source>
</evidence>
<reference evidence="6 7" key="1">
    <citation type="journal article" date="2022" name="Nat. Genet.">
        <title>Improved pea reference genome and pan-genome highlight genomic features and evolutionary characteristics.</title>
        <authorList>
            <person name="Yang T."/>
            <person name="Liu R."/>
            <person name="Luo Y."/>
            <person name="Hu S."/>
            <person name="Wang D."/>
            <person name="Wang C."/>
            <person name="Pandey M.K."/>
            <person name="Ge S."/>
            <person name="Xu Q."/>
            <person name="Li N."/>
            <person name="Li G."/>
            <person name="Huang Y."/>
            <person name="Saxena R.K."/>
            <person name="Ji Y."/>
            <person name="Li M."/>
            <person name="Yan X."/>
            <person name="He Y."/>
            <person name="Liu Y."/>
            <person name="Wang X."/>
            <person name="Xiang C."/>
            <person name="Varshney R.K."/>
            <person name="Ding H."/>
            <person name="Gao S."/>
            <person name="Zong X."/>
        </authorList>
    </citation>
    <scope>NUCLEOTIDE SEQUENCE [LARGE SCALE GENOMIC DNA]</scope>
    <source>
        <strain evidence="6 7">cv. Zhongwan 6</strain>
    </source>
</reference>
<comment type="caution">
    <text evidence="6">The sequence shown here is derived from an EMBL/GenBank/DDBJ whole genome shotgun (WGS) entry which is preliminary data.</text>
</comment>
<evidence type="ECO:0000259" key="5">
    <source>
        <dbReference type="PROSITE" id="PS51792"/>
    </source>
</evidence>
<dbReference type="InterPro" id="IPR034751">
    <property type="entry name" value="Yippee"/>
</dbReference>
<dbReference type="Proteomes" id="UP001058974">
    <property type="component" value="Chromosome 3"/>
</dbReference>
<dbReference type="GO" id="GO:0046872">
    <property type="term" value="F:metal ion binding"/>
    <property type="evidence" value="ECO:0007669"/>
    <property type="project" value="UniProtKB-KW"/>
</dbReference>
<feature type="domain" description="Yippee" evidence="5">
    <location>
        <begin position="12"/>
        <end position="119"/>
    </location>
</feature>
<dbReference type="Gramene" id="Psat03G0420900-T1">
    <property type="protein sequence ID" value="KAI5429536.1"/>
    <property type="gene ID" value="KIW84_034209"/>
</dbReference>
<dbReference type="PROSITE" id="PS51792">
    <property type="entry name" value="YIPPEE"/>
    <property type="match status" value="1"/>
</dbReference>
<keyword evidence="2" id="KW-0479">Metal-binding</keyword>
<accession>A0A9D4XY02</accession>
<comment type="similarity">
    <text evidence="1 4">Belongs to the yippee family.</text>
</comment>
<evidence type="ECO:0000256" key="4">
    <source>
        <dbReference type="RuleBase" id="RU110713"/>
    </source>
</evidence>
<name>A0A9D4XY02_PEA</name>
<evidence type="ECO:0000256" key="2">
    <source>
        <dbReference type="ARBA" id="ARBA00022723"/>
    </source>
</evidence>
<dbReference type="PANTHER" id="PTHR13848">
    <property type="entry name" value="PROTEIN YIPPEE-LIKE CG15309-RELATED"/>
    <property type="match status" value="1"/>
</dbReference>
<proteinExistence type="inferred from homology"/>
<dbReference type="InterPro" id="IPR039058">
    <property type="entry name" value="Yippee_fam"/>
</dbReference>
<protein>
    <recommendedName>
        <fullName evidence="4">Protein yippee-like</fullName>
    </recommendedName>
</protein>
<dbReference type="Pfam" id="PF03226">
    <property type="entry name" value="Yippee-Mis18"/>
    <property type="match status" value="1"/>
</dbReference>
<evidence type="ECO:0000313" key="6">
    <source>
        <dbReference type="EMBL" id="KAI5429536.1"/>
    </source>
</evidence>
<sequence length="145" mass="16456">MGRLFLIDLEGKLYSCKHCQTPLAHAEHYVSTGSHFSYGLAYVFHKVVNVSYGEREERMIMPGFDDSTIILIYCVKCGSNVGWKFESAYDLNPWETTIMLPRVKDGKNIVFWFSMRAGNQTLKEVFPELFVAAPDPFCSVADVGQ</sequence>
<dbReference type="EMBL" id="JAMSHJ010000003">
    <property type="protein sequence ID" value="KAI5429536.1"/>
    <property type="molecule type" value="Genomic_DNA"/>
</dbReference>
<evidence type="ECO:0000256" key="1">
    <source>
        <dbReference type="ARBA" id="ARBA00005613"/>
    </source>
</evidence>
<keyword evidence="3" id="KW-0862">Zinc</keyword>
<evidence type="ECO:0000313" key="7">
    <source>
        <dbReference type="Proteomes" id="UP001058974"/>
    </source>
</evidence>
<keyword evidence="7" id="KW-1185">Reference proteome</keyword>
<organism evidence="6 7">
    <name type="scientific">Pisum sativum</name>
    <name type="common">Garden pea</name>
    <name type="synonym">Lathyrus oleraceus</name>
    <dbReference type="NCBI Taxonomy" id="3888"/>
    <lineage>
        <taxon>Eukaryota</taxon>
        <taxon>Viridiplantae</taxon>
        <taxon>Streptophyta</taxon>
        <taxon>Embryophyta</taxon>
        <taxon>Tracheophyta</taxon>
        <taxon>Spermatophyta</taxon>
        <taxon>Magnoliopsida</taxon>
        <taxon>eudicotyledons</taxon>
        <taxon>Gunneridae</taxon>
        <taxon>Pentapetalae</taxon>
        <taxon>rosids</taxon>
        <taxon>fabids</taxon>
        <taxon>Fabales</taxon>
        <taxon>Fabaceae</taxon>
        <taxon>Papilionoideae</taxon>
        <taxon>50 kb inversion clade</taxon>
        <taxon>NPAAA clade</taxon>
        <taxon>Hologalegina</taxon>
        <taxon>IRL clade</taxon>
        <taxon>Fabeae</taxon>
        <taxon>Lathyrus</taxon>
    </lineage>
</organism>
<dbReference type="AlphaFoldDB" id="A0A9D4XY02"/>
<gene>
    <name evidence="6" type="ORF">KIW84_034209</name>
</gene>